<dbReference type="Proteomes" id="UP001485043">
    <property type="component" value="Unassembled WGS sequence"/>
</dbReference>
<evidence type="ECO:0000313" key="3">
    <source>
        <dbReference type="Proteomes" id="UP001485043"/>
    </source>
</evidence>
<dbReference type="Pfam" id="PF13589">
    <property type="entry name" value="HATPase_c_3"/>
    <property type="match status" value="1"/>
</dbReference>
<feature type="region of interest" description="Disordered" evidence="1">
    <location>
        <begin position="236"/>
        <end position="258"/>
    </location>
</feature>
<evidence type="ECO:0000313" key="2">
    <source>
        <dbReference type="EMBL" id="KAK9864631.1"/>
    </source>
</evidence>
<evidence type="ECO:0008006" key="4">
    <source>
        <dbReference type="Google" id="ProtNLM"/>
    </source>
</evidence>
<protein>
    <recommendedName>
        <fullName evidence="4">NYN domain-containing protein</fullName>
    </recommendedName>
</protein>
<proteinExistence type="predicted"/>
<comment type="caution">
    <text evidence="2">The sequence shown here is derived from an EMBL/GenBank/DDBJ whole genome shotgun (WGS) entry which is preliminary data.</text>
</comment>
<gene>
    <name evidence="2" type="ORF">WJX84_008368</name>
</gene>
<dbReference type="AlphaFoldDB" id="A0AAW1T7W8"/>
<reference evidence="2 3" key="1">
    <citation type="journal article" date="2024" name="Nat. Commun.">
        <title>Phylogenomics reveals the evolutionary origins of lichenization in chlorophyte algae.</title>
        <authorList>
            <person name="Puginier C."/>
            <person name="Libourel C."/>
            <person name="Otte J."/>
            <person name="Skaloud P."/>
            <person name="Haon M."/>
            <person name="Grisel S."/>
            <person name="Petersen M."/>
            <person name="Berrin J.G."/>
            <person name="Delaux P.M."/>
            <person name="Dal Grande F."/>
            <person name="Keller J."/>
        </authorList>
    </citation>
    <scope>NUCLEOTIDE SEQUENCE [LARGE SCALE GENOMIC DNA]</scope>
    <source>
        <strain evidence="2 3">SAG 2523</strain>
    </source>
</reference>
<dbReference type="Gene3D" id="3.30.565.10">
    <property type="entry name" value="Histidine kinase-like ATPase, C-terminal domain"/>
    <property type="match status" value="1"/>
</dbReference>
<feature type="region of interest" description="Disordered" evidence="1">
    <location>
        <begin position="144"/>
        <end position="176"/>
    </location>
</feature>
<sequence>MHGTAGVDAVSKVTKQGADVQLIQAARKFLASASPGSTVVLITGDAGFKALADQAKITGCHFKLMSLPKSCSSQLKAKTEDWRDWATYCKSISAIPEKQNPCRQHGVVGKPELFIREVQEAQPAGQPAPAPPSVERSAVEREQLRGMGQNSRKRQRQPTPAPAPVPVRSADPSQDAKDIDVTPCFSFYNMVMELYATGGTAQVAREFVSNSIDSRSRSIKFAPFPFPADKAGFAVADDGHGMSRPSKDQRPDGPLSGLSAFESLAMSSRTGDKDAIGHKGIGTKSYFLSNHGLIVVTKTKADADWACLQLANPMEWLLSATSTSQTKWVRESDPAAVEDLVLGEAGLGQLSKTSPHNTSNSDPYFTGRLEAFRRDILELFLLQDSGTLILVLGFVGADHSGQQQRTFQSLLQEVEGYDETVKPKGKAIAKQGKPELLTYITHKTALGQPFTRHALDRSGFDSNQIDWCAQSGILREADLPSFHYQVRSANAGEQFKMQELAAGYNFIPIKPVPSASPETDDPLLIEQKHWRVATFQDRYLEWIEHDGKKYGVAVAVDGQGLRFKHYTGMNRKGVKGSPLLGLSVNHFTGVQLFARNVHVCNDRKIFKALTDHGFGKLADEMYAHQISVLINGDFGLGADRTKLDNQSEEIVNQPGFLDKLAKVLSNAKKHQYEDSTFGKLMKRIDRDHRASNSAQIAARQTRTTQRIEDAMTRPIVIRIGNPHAGRPVMVSDYEPTAEAAVQQLYSAICQHFIYHPQLLGDPSGPSGGSLIDWWPELRNAHSGEGIDTFGVMRSLAEDWNPHECHDRVMAEFKHEWEVPIARPNSNSSFNHDLIGVDFIICWTFRFPGQPSCFEDRQAAVHYLEQANADPGKAARIIDKEGCTGRICQSYSNHQGQRIEVPERLHGFAFLVDDIRDSSGDVLVPDKHRMGHNIVRVVSLKGLMEATFNQQPLSRMTWGHAGS</sequence>
<dbReference type="InterPro" id="IPR036890">
    <property type="entry name" value="HATPase_C_sf"/>
</dbReference>
<keyword evidence="3" id="KW-1185">Reference proteome</keyword>
<dbReference type="SUPFAM" id="SSF55874">
    <property type="entry name" value="ATPase domain of HSP90 chaperone/DNA topoisomerase II/histidine kinase"/>
    <property type="match status" value="1"/>
</dbReference>
<organism evidence="2 3">
    <name type="scientific">Apatococcus fuscideae</name>
    <dbReference type="NCBI Taxonomy" id="2026836"/>
    <lineage>
        <taxon>Eukaryota</taxon>
        <taxon>Viridiplantae</taxon>
        <taxon>Chlorophyta</taxon>
        <taxon>core chlorophytes</taxon>
        <taxon>Trebouxiophyceae</taxon>
        <taxon>Chlorellales</taxon>
        <taxon>Chlorellaceae</taxon>
        <taxon>Apatococcus</taxon>
    </lineage>
</organism>
<name>A0AAW1T7W8_9CHLO</name>
<feature type="compositionally biased region" description="Basic and acidic residues" evidence="1">
    <location>
        <begin position="237"/>
        <end position="251"/>
    </location>
</feature>
<dbReference type="EMBL" id="JALJOV010000330">
    <property type="protein sequence ID" value="KAK9864631.1"/>
    <property type="molecule type" value="Genomic_DNA"/>
</dbReference>
<accession>A0AAW1T7W8</accession>
<evidence type="ECO:0000256" key="1">
    <source>
        <dbReference type="SAM" id="MobiDB-lite"/>
    </source>
</evidence>